<dbReference type="SUPFAM" id="SSF56601">
    <property type="entry name" value="beta-lactamase/transpeptidase-like"/>
    <property type="match status" value="1"/>
</dbReference>
<dbReference type="GO" id="GO:0008658">
    <property type="term" value="F:penicillin binding"/>
    <property type="evidence" value="ECO:0007669"/>
    <property type="project" value="InterPro"/>
</dbReference>
<dbReference type="InterPro" id="IPR001460">
    <property type="entry name" value="PCN-bd_Tpept"/>
</dbReference>
<dbReference type="GO" id="GO:0071972">
    <property type="term" value="F:peptidoglycan L,D-transpeptidase activity"/>
    <property type="evidence" value="ECO:0007669"/>
    <property type="project" value="TreeGrafter"/>
</dbReference>
<dbReference type="PANTHER" id="PTHR30627:SF25">
    <property type="entry name" value="PENICILLIN-BINDING PROTEIN 3"/>
    <property type="match status" value="1"/>
</dbReference>
<evidence type="ECO:0000259" key="6">
    <source>
        <dbReference type="Pfam" id="PF05223"/>
    </source>
</evidence>
<dbReference type="Gene3D" id="3.90.1310.10">
    <property type="entry name" value="Penicillin-binding protein 2a (Domain 2)"/>
    <property type="match status" value="1"/>
</dbReference>
<evidence type="ECO:0000259" key="5">
    <source>
        <dbReference type="Pfam" id="PF03717"/>
    </source>
</evidence>
<dbReference type="Gene3D" id="3.10.450.100">
    <property type="entry name" value="NTF2-like, domain 1"/>
    <property type="match status" value="1"/>
</dbReference>
<dbReference type="InterPro" id="IPR012338">
    <property type="entry name" value="Beta-lactam/transpept-like"/>
</dbReference>
<feature type="domain" description="Penicillin-binding protein dimerisation" evidence="5">
    <location>
        <begin position="162"/>
        <end position="340"/>
    </location>
</feature>
<dbReference type="Proteomes" id="UP000823842">
    <property type="component" value="Unassembled WGS sequence"/>
</dbReference>
<evidence type="ECO:0000256" key="2">
    <source>
        <dbReference type="ARBA" id="ARBA00007171"/>
    </source>
</evidence>
<sequence>MRKNKARKKGKTAKILLSCILAAALGGIVFAGISLVQRLQWKDPQEILQEYMACIASQEYGKMYQMISKEESGGITEEEFIERNANIYEGIEAENIKIQLLDSGKEKEVVPYECTMDTIAGEIHFENSACFVEGESGYELVWEDSLIFPQLGPEDKVQVLTESAQRGKILDRNGKVFAGKGVASSVGLVPEKMEENSVKELAALLKIDEESIQTALSASWVSEDSFVPIKTIPKEGVPDVMDMLLGEAFAEEGSLEQALLQVPGVMITDVEVREYPLKEAAAHLVGYVQSVTAEDLKEHEGEGYTSGSVIGRSGMEGLYEERLRGKNGYKILIKDSHGNNKSLLAMTPVQDGEDIRLTIDAGLQETLYEQLSEDKSCSVAMNPYTGEVLALVSTPSYDNNGFIMGFSEEEWTALNEDENMPLYNRFRQTWCPGSVFKPIIASVGIDCNAIDPLADYGNEGTSWQKDESWGDYYVTTLHEYEPVTLKNALIYSDNIYFAKAALNIGADNLTKALKQLGFGADLPFEITMTRSQYSNTEEIQSEVQLADSGYGQGQILINPVHLAALYTAFLNQDDVLTPYLLYKEEPGTSVWLPQAFSTEAVQTVAEGMEQVINDPNGTGYGVHREDIWLAGKTGTAEIKASVEDTTGTELGWLAVYTAQETENPLLLVTMVEDVKDRGGSGYVTDKIRTVLDTYFS</sequence>
<evidence type="ECO:0000259" key="4">
    <source>
        <dbReference type="Pfam" id="PF00905"/>
    </source>
</evidence>
<feature type="domain" description="Penicillin-binding protein transpeptidase" evidence="4">
    <location>
        <begin position="377"/>
        <end position="684"/>
    </location>
</feature>
<name>A0A9D2LRR4_9FIRM</name>
<reference evidence="7" key="1">
    <citation type="journal article" date="2021" name="PeerJ">
        <title>Extensive microbial diversity within the chicken gut microbiome revealed by metagenomics and culture.</title>
        <authorList>
            <person name="Gilroy R."/>
            <person name="Ravi A."/>
            <person name="Getino M."/>
            <person name="Pursley I."/>
            <person name="Horton D.L."/>
            <person name="Alikhan N.F."/>
            <person name="Baker D."/>
            <person name="Gharbi K."/>
            <person name="Hall N."/>
            <person name="Watson M."/>
            <person name="Adriaenssens E.M."/>
            <person name="Foster-Nyarko E."/>
            <person name="Jarju S."/>
            <person name="Secka A."/>
            <person name="Antonio M."/>
            <person name="Oren A."/>
            <person name="Chaudhuri R.R."/>
            <person name="La Ragione R."/>
            <person name="Hildebrand F."/>
            <person name="Pallen M.J."/>
        </authorList>
    </citation>
    <scope>NUCLEOTIDE SEQUENCE</scope>
    <source>
        <strain evidence="7">ChiSjej1B19-5720</strain>
    </source>
</reference>
<dbReference type="Pfam" id="PF05223">
    <property type="entry name" value="MecA_N"/>
    <property type="match status" value="1"/>
</dbReference>
<dbReference type="SUPFAM" id="SSF54427">
    <property type="entry name" value="NTF2-like"/>
    <property type="match status" value="1"/>
</dbReference>
<dbReference type="Gene3D" id="3.30.1390.30">
    <property type="entry name" value="Penicillin-binding protein 2a, domain 3"/>
    <property type="match status" value="1"/>
</dbReference>
<keyword evidence="3" id="KW-0472">Membrane</keyword>
<dbReference type="InterPro" id="IPR032710">
    <property type="entry name" value="NTF2-like_dom_sf"/>
</dbReference>
<evidence type="ECO:0000313" key="8">
    <source>
        <dbReference type="Proteomes" id="UP000823842"/>
    </source>
</evidence>
<dbReference type="AlphaFoldDB" id="A0A9D2LRR4"/>
<dbReference type="Pfam" id="PF03717">
    <property type="entry name" value="PBP_dimer"/>
    <property type="match status" value="1"/>
</dbReference>
<dbReference type="Pfam" id="PF00905">
    <property type="entry name" value="Transpeptidase"/>
    <property type="match status" value="1"/>
</dbReference>
<dbReference type="PANTHER" id="PTHR30627">
    <property type="entry name" value="PEPTIDOGLYCAN D,D-TRANSPEPTIDASE"/>
    <property type="match status" value="1"/>
</dbReference>
<comment type="similarity">
    <text evidence="2">Belongs to the transpeptidase family.</text>
</comment>
<organism evidence="7 8">
    <name type="scientific">Candidatus Blautia faecavium</name>
    <dbReference type="NCBI Taxonomy" id="2838487"/>
    <lineage>
        <taxon>Bacteria</taxon>
        <taxon>Bacillati</taxon>
        <taxon>Bacillota</taxon>
        <taxon>Clostridia</taxon>
        <taxon>Lachnospirales</taxon>
        <taxon>Lachnospiraceae</taxon>
        <taxon>Blautia</taxon>
    </lineage>
</organism>
<comment type="caution">
    <text evidence="7">The sequence shown here is derived from an EMBL/GenBank/DDBJ whole genome shotgun (WGS) entry which is preliminary data.</text>
</comment>
<evidence type="ECO:0000256" key="3">
    <source>
        <dbReference type="ARBA" id="ARBA00023136"/>
    </source>
</evidence>
<dbReference type="EMBL" id="DWYZ01000090">
    <property type="protein sequence ID" value="HJB28040.1"/>
    <property type="molecule type" value="Genomic_DNA"/>
</dbReference>
<dbReference type="InterPro" id="IPR007887">
    <property type="entry name" value="MecA_N"/>
</dbReference>
<evidence type="ECO:0000313" key="7">
    <source>
        <dbReference type="EMBL" id="HJB28040.1"/>
    </source>
</evidence>
<dbReference type="SUPFAM" id="SSF56519">
    <property type="entry name" value="Penicillin binding protein dimerisation domain"/>
    <property type="match status" value="1"/>
</dbReference>
<dbReference type="InterPro" id="IPR005311">
    <property type="entry name" value="PBP_dimer"/>
</dbReference>
<comment type="subcellular location">
    <subcellularLocation>
        <location evidence="1">Membrane</location>
    </subcellularLocation>
</comment>
<dbReference type="InterPro" id="IPR036138">
    <property type="entry name" value="PBP_dimer_sf"/>
</dbReference>
<dbReference type="GO" id="GO:0005886">
    <property type="term" value="C:plasma membrane"/>
    <property type="evidence" value="ECO:0007669"/>
    <property type="project" value="TreeGrafter"/>
</dbReference>
<evidence type="ECO:0000256" key="1">
    <source>
        <dbReference type="ARBA" id="ARBA00004370"/>
    </source>
</evidence>
<proteinExistence type="inferred from homology"/>
<feature type="domain" description="NTF2-like N-terminal transpeptidase" evidence="6">
    <location>
        <begin position="44"/>
        <end position="154"/>
    </location>
</feature>
<reference evidence="7" key="2">
    <citation type="submission" date="2021-04" db="EMBL/GenBank/DDBJ databases">
        <authorList>
            <person name="Gilroy R."/>
        </authorList>
    </citation>
    <scope>NUCLEOTIDE SEQUENCE</scope>
    <source>
        <strain evidence="7">ChiSjej1B19-5720</strain>
    </source>
</reference>
<dbReference type="GO" id="GO:0046677">
    <property type="term" value="P:response to antibiotic"/>
    <property type="evidence" value="ECO:0007669"/>
    <property type="project" value="InterPro"/>
</dbReference>
<accession>A0A9D2LRR4</accession>
<dbReference type="GO" id="GO:0071555">
    <property type="term" value="P:cell wall organization"/>
    <property type="evidence" value="ECO:0007669"/>
    <property type="project" value="TreeGrafter"/>
</dbReference>
<protein>
    <submittedName>
        <fullName evidence="7">Penicillin-binding transpeptidase domain-containing protein</fullName>
    </submittedName>
</protein>
<dbReference type="Gene3D" id="3.40.710.10">
    <property type="entry name" value="DD-peptidase/beta-lactamase superfamily"/>
    <property type="match status" value="1"/>
</dbReference>
<dbReference type="InterPro" id="IPR050515">
    <property type="entry name" value="Beta-lactam/transpept"/>
</dbReference>
<gene>
    <name evidence="7" type="ORF">IAA06_04515</name>
</gene>